<accession>A0A6C0M1N4</accession>
<name>A0A6C0M1N4_9ZZZZ</name>
<dbReference type="EMBL" id="MN740615">
    <property type="protein sequence ID" value="QHU35921.1"/>
    <property type="molecule type" value="Genomic_DNA"/>
</dbReference>
<proteinExistence type="predicted"/>
<protein>
    <submittedName>
        <fullName evidence="1">Uncharacterized protein</fullName>
    </submittedName>
</protein>
<dbReference type="AlphaFoldDB" id="A0A6C0M1N4"/>
<evidence type="ECO:0000313" key="1">
    <source>
        <dbReference type="EMBL" id="QHU35921.1"/>
    </source>
</evidence>
<reference evidence="1" key="1">
    <citation type="journal article" date="2020" name="Nature">
        <title>Giant virus diversity and host interactions through global metagenomics.</title>
        <authorList>
            <person name="Schulz F."/>
            <person name="Roux S."/>
            <person name="Paez-Espino D."/>
            <person name="Jungbluth S."/>
            <person name="Walsh D.A."/>
            <person name="Denef V.J."/>
            <person name="McMahon K.D."/>
            <person name="Konstantinidis K.T."/>
            <person name="Eloe-Fadrosh E.A."/>
            <person name="Kyrpides N.C."/>
            <person name="Woyke T."/>
        </authorList>
    </citation>
    <scope>NUCLEOTIDE SEQUENCE</scope>
    <source>
        <strain evidence="1">GVMAG-S-1035085-51</strain>
    </source>
</reference>
<sequence length="52" mass="5975">MAHPKNSTIVRPIMIQSDISLTPIIRPLIRVNAMREIDLIAIINEVLREVRN</sequence>
<organism evidence="1">
    <name type="scientific">viral metagenome</name>
    <dbReference type="NCBI Taxonomy" id="1070528"/>
    <lineage>
        <taxon>unclassified sequences</taxon>
        <taxon>metagenomes</taxon>
        <taxon>organismal metagenomes</taxon>
    </lineage>
</organism>